<name>A0A0C3ENW1_PILCF</name>
<sequence length="92" mass="10421">MSDDETYIMETEDLVADPAHKSASENGYDLLDFSLEHLGDGMGEAGHEMEEEEFQQIAESDARQVAIEQPEEVEHSERSRLIQLRLMRLAIG</sequence>
<reference evidence="2" key="2">
    <citation type="submission" date="2015-01" db="EMBL/GenBank/DDBJ databases">
        <title>Evolutionary Origins and Diversification of the Mycorrhizal Mutualists.</title>
        <authorList>
            <consortium name="DOE Joint Genome Institute"/>
            <consortium name="Mycorrhizal Genomics Consortium"/>
            <person name="Kohler A."/>
            <person name="Kuo A."/>
            <person name="Nagy L.G."/>
            <person name="Floudas D."/>
            <person name="Copeland A."/>
            <person name="Barry K.W."/>
            <person name="Cichocki N."/>
            <person name="Veneault-Fourrey C."/>
            <person name="LaButti K."/>
            <person name="Lindquist E.A."/>
            <person name="Lipzen A."/>
            <person name="Lundell T."/>
            <person name="Morin E."/>
            <person name="Murat C."/>
            <person name="Riley R."/>
            <person name="Ohm R."/>
            <person name="Sun H."/>
            <person name="Tunlid A."/>
            <person name="Henrissat B."/>
            <person name="Grigoriev I.V."/>
            <person name="Hibbett D.S."/>
            <person name="Martin F."/>
        </authorList>
    </citation>
    <scope>NUCLEOTIDE SEQUENCE [LARGE SCALE GENOMIC DNA]</scope>
    <source>
        <strain evidence="2">F 1598</strain>
    </source>
</reference>
<proteinExistence type="predicted"/>
<gene>
    <name evidence="1" type="ORF">PILCRDRAFT_14613</name>
</gene>
<dbReference type="InParanoid" id="A0A0C3ENW1"/>
<evidence type="ECO:0000313" key="1">
    <source>
        <dbReference type="EMBL" id="KIM74270.1"/>
    </source>
</evidence>
<dbReference type="Proteomes" id="UP000054166">
    <property type="component" value="Unassembled WGS sequence"/>
</dbReference>
<evidence type="ECO:0000313" key="2">
    <source>
        <dbReference type="Proteomes" id="UP000054166"/>
    </source>
</evidence>
<keyword evidence="2" id="KW-1185">Reference proteome</keyword>
<accession>A0A0C3ENW1</accession>
<dbReference type="EMBL" id="KN833064">
    <property type="protein sequence ID" value="KIM74270.1"/>
    <property type="molecule type" value="Genomic_DNA"/>
</dbReference>
<reference evidence="1 2" key="1">
    <citation type="submission" date="2014-04" db="EMBL/GenBank/DDBJ databases">
        <authorList>
            <consortium name="DOE Joint Genome Institute"/>
            <person name="Kuo A."/>
            <person name="Tarkka M."/>
            <person name="Buscot F."/>
            <person name="Kohler A."/>
            <person name="Nagy L.G."/>
            <person name="Floudas D."/>
            <person name="Copeland A."/>
            <person name="Barry K.W."/>
            <person name="Cichocki N."/>
            <person name="Veneault-Fourrey C."/>
            <person name="LaButti K."/>
            <person name="Lindquist E.A."/>
            <person name="Lipzen A."/>
            <person name="Lundell T."/>
            <person name="Morin E."/>
            <person name="Murat C."/>
            <person name="Sun H."/>
            <person name="Tunlid A."/>
            <person name="Henrissat B."/>
            <person name="Grigoriev I.V."/>
            <person name="Hibbett D.S."/>
            <person name="Martin F."/>
            <person name="Nordberg H.P."/>
            <person name="Cantor M.N."/>
            <person name="Hua S.X."/>
        </authorList>
    </citation>
    <scope>NUCLEOTIDE SEQUENCE [LARGE SCALE GENOMIC DNA]</scope>
    <source>
        <strain evidence="1 2">F 1598</strain>
    </source>
</reference>
<dbReference type="AlphaFoldDB" id="A0A0C3ENW1"/>
<organism evidence="1 2">
    <name type="scientific">Piloderma croceum (strain F 1598)</name>
    <dbReference type="NCBI Taxonomy" id="765440"/>
    <lineage>
        <taxon>Eukaryota</taxon>
        <taxon>Fungi</taxon>
        <taxon>Dikarya</taxon>
        <taxon>Basidiomycota</taxon>
        <taxon>Agaricomycotina</taxon>
        <taxon>Agaricomycetes</taxon>
        <taxon>Agaricomycetidae</taxon>
        <taxon>Atheliales</taxon>
        <taxon>Atheliaceae</taxon>
        <taxon>Piloderma</taxon>
    </lineage>
</organism>
<protein>
    <submittedName>
        <fullName evidence="1">Uncharacterized protein</fullName>
    </submittedName>
</protein>
<dbReference type="HOGENOM" id="CLU_2414107_0_0_1"/>